<evidence type="ECO:0000256" key="2">
    <source>
        <dbReference type="ARBA" id="ARBA00022448"/>
    </source>
</evidence>
<feature type="transmembrane region" description="Helical" evidence="6">
    <location>
        <begin position="6"/>
        <end position="33"/>
    </location>
</feature>
<keyword evidence="11" id="KW-1185">Reference proteome</keyword>
<keyword evidence="2" id="KW-0813">Transport</keyword>
<evidence type="ECO:0000259" key="7">
    <source>
        <dbReference type="PROSITE" id="PS50850"/>
    </source>
</evidence>
<gene>
    <name evidence="9" type="ORF">JXQ802_LOCUS35196</name>
    <name evidence="8" type="ORF">PYM288_LOCUS22734</name>
</gene>
<accession>A0A814TF05</accession>
<dbReference type="GO" id="GO:0016020">
    <property type="term" value="C:membrane"/>
    <property type="evidence" value="ECO:0007669"/>
    <property type="project" value="UniProtKB-SubCell"/>
</dbReference>
<dbReference type="InterPro" id="IPR036259">
    <property type="entry name" value="MFS_trans_sf"/>
</dbReference>
<dbReference type="PANTHER" id="PTHR43791:SF19">
    <property type="entry name" value="TRANSPORTER, PUTATIVE (AFU_ORTHOLOGUE AFUA_1G01812)-RELATED"/>
    <property type="match status" value="1"/>
</dbReference>
<dbReference type="Gene3D" id="1.20.1250.20">
    <property type="entry name" value="MFS general substrate transporter like domains"/>
    <property type="match status" value="1"/>
</dbReference>
<evidence type="ECO:0000313" key="10">
    <source>
        <dbReference type="Proteomes" id="UP000663854"/>
    </source>
</evidence>
<evidence type="ECO:0000313" key="9">
    <source>
        <dbReference type="EMBL" id="CAF1409543.1"/>
    </source>
</evidence>
<evidence type="ECO:0000256" key="6">
    <source>
        <dbReference type="SAM" id="Phobius"/>
    </source>
</evidence>
<dbReference type="Proteomes" id="UP000663870">
    <property type="component" value="Unassembled WGS sequence"/>
</dbReference>
<dbReference type="SUPFAM" id="SSF103473">
    <property type="entry name" value="MFS general substrate transporter"/>
    <property type="match status" value="1"/>
</dbReference>
<sequence length="140" mass="15478">MGLVNSYGSLIACRLLLGAFESGLAPGVIFYLSSWYKGCELSWRVSIFFSGITLAGAFGGVFAYGITKMAGVGGQEGWRWIFYLEGIVTVVVGALGFFLINDFPSDRPKFLTESECKRVMTRLQIDARTEDSEDFSWNQV</sequence>
<comment type="subcellular location">
    <subcellularLocation>
        <location evidence="1">Membrane</location>
        <topology evidence="1">Multi-pass membrane protein</topology>
    </subcellularLocation>
</comment>
<dbReference type="AlphaFoldDB" id="A0A814TF05"/>
<keyword evidence="5 6" id="KW-0472">Membrane</keyword>
<evidence type="ECO:0000313" key="11">
    <source>
        <dbReference type="Proteomes" id="UP000663870"/>
    </source>
</evidence>
<dbReference type="PANTHER" id="PTHR43791">
    <property type="entry name" value="PERMEASE-RELATED"/>
    <property type="match status" value="1"/>
</dbReference>
<proteinExistence type="predicted"/>
<feature type="domain" description="Major facilitator superfamily (MFS) profile" evidence="7">
    <location>
        <begin position="1"/>
        <end position="140"/>
    </location>
</feature>
<reference evidence="8" key="1">
    <citation type="submission" date="2021-02" db="EMBL/GenBank/DDBJ databases">
        <authorList>
            <person name="Nowell W R."/>
        </authorList>
    </citation>
    <scope>NUCLEOTIDE SEQUENCE</scope>
</reference>
<dbReference type="Proteomes" id="UP000663854">
    <property type="component" value="Unassembled WGS sequence"/>
</dbReference>
<dbReference type="Pfam" id="PF07690">
    <property type="entry name" value="MFS_1"/>
    <property type="match status" value="1"/>
</dbReference>
<evidence type="ECO:0000256" key="3">
    <source>
        <dbReference type="ARBA" id="ARBA00022692"/>
    </source>
</evidence>
<keyword evidence="3 6" id="KW-0812">Transmembrane</keyword>
<protein>
    <recommendedName>
        <fullName evidence="7">Major facilitator superfamily (MFS) profile domain-containing protein</fullName>
    </recommendedName>
</protein>
<evidence type="ECO:0000256" key="1">
    <source>
        <dbReference type="ARBA" id="ARBA00004141"/>
    </source>
</evidence>
<feature type="transmembrane region" description="Helical" evidence="6">
    <location>
        <begin position="45"/>
        <end position="66"/>
    </location>
</feature>
<evidence type="ECO:0000256" key="5">
    <source>
        <dbReference type="ARBA" id="ARBA00023136"/>
    </source>
</evidence>
<dbReference type="PROSITE" id="PS50850">
    <property type="entry name" value="MFS"/>
    <property type="match status" value="1"/>
</dbReference>
<dbReference type="InterPro" id="IPR011701">
    <property type="entry name" value="MFS"/>
</dbReference>
<evidence type="ECO:0000256" key="4">
    <source>
        <dbReference type="ARBA" id="ARBA00022989"/>
    </source>
</evidence>
<dbReference type="EMBL" id="CAJNOL010001720">
    <property type="protein sequence ID" value="CAF1409543.1"/>
    <property type="molecule type" value="Genomic_DNA"/>
</dbReference>
<name>A0A814TF05_9BILA</name>
<evidence type="ECO:0000313" key="8">
    <source>
        <dbReference type="EMBL" id="CAF1160853.1"/>
    </source>
</evidence>
<organism evidence="8 10">
    <name type="scientific">Rotaria sordida</name>
    <dbReference type="NCBI Taxonomy" id="392033"/>
    <lineage>
        <taxon>Eukaryota</taxon>
        <taxon>Metazoa</taxon>
        <taxon>Spiralia</taxon>
        <taxon>Gnathifera</taxon>
        <taxon>Rotifera</taxon>
        <taxon>Eurotatoria</taxon>
        <taxon>Bdelloidea</taxon>
        <taxon>Philodinida</taxon>
        <taxon>Philodinidae</taxon>
        <taxon>Rotaria</taxon>
    </lineage>
</organism>
<keyword evidence="4 6" id="KW-1133">Transmembrane helix</keyword>
<feature type="transmembrane region" description="Helical" evidence="6">
    <location>
        <begin position="78"/>
        <end position="100"/>
    </location>
</feature>
<comment type="caution">
    <text evidence="8">The sequence shown here is derived from an EMBL/GenBank/DDBJ whole genome shotgun (WGS) entry which is preliminary data.</text>
</comment>
<dbReference type="GO" id="GO:0022857">
    <property type="term" value="F:transmembrane transporter activity"/>
    <property type="evidence" value="ECO:0007669"/>
    <property type="project" value="InterPro"/>
</dbReference>
<dbReference type="EMBL" id="CAJNOH010000994">
    <property type="protein sequence ID" value="CAF1160853.1"/>
    <property type="molecule type" value="Genomic_DNA"/>
</dbReference>
<dbReference type="InterPro" id="IPR020846">
    <property type="entry name" value="MFS_dom"/>
</dbReference>